<organism evidence="1 2">
    <name type="scientific">Parasponia andersonii</name>
    <name type="common">Sponia andersonii</name>
    <dbReference type="NCBI Taxonomy" id="3476"/>
    <lineage>
        <taxon>Eukaryota</taxon>
        <taxon>Viridiplantae</taxon>
        <taxon>Streptophyta</taxon>
        <taxon>Embryophyta</taxon>
        <taxon>Tracheophyta</taxon>
        <taxon>Spermatophyta</taxon>
        <taxon>Magnoliopsida</taxon>
        <taxon>eudicotyledons</taxon>
        <taxon>Gunneridae</taxon>
        <taxon>Pentapetalae</taxon>
        <taxon>rosids</taxon>
        <taxon>fabids</taxon>
        <taxon>Rosales</taxon>
        <taxon>Cannabaceae</taxon>
        <taxon>Parasponia</taxon>
    </lineage>
</organism>
<proteinExistence type="predicted"/>
<dbReference type="STRING" id="3476.A0A2P5DDX9"/>
<dbReference type="AlphaFoldDB" id="A0A2P5DDX9"/>
<evidence type="ECO:0000313" key="1">
    <source>
        <dbReference type="EMBL" id="PON71479.1"/>
    </source>
</evidence>
<keyword evidence="2" id="KW-1185">Reference proteome</keyword>
<comment type="caution">
    <text evidence="1">The sequence shown here is derived from an EMBL/GenBank/DDBJ whole genome shotgun (WGS) entry which is preliminary data.</text>
</comment>
<dbReference type="Gene3D" id="6.10.280.40">
    <property type="match status" value="1"/>
</dbReference>
<sequence length="88" mass="9903">MGKEVTPAQVAEEIMKDENADFALEGLVDLFKRKKMKGDDCDHAKADDKKWQILLGILLKYMYTCSDIGTFAQFQRSIVGISLLNGVF</sequence>
<dbReference type="Proteomes" id="UP000237105">
    <property type="component" value="Unassembled WGS sequence"/>
</dbReference>
<gene>
    <name evidence="1" type="ORF">PanWU01x14_072760</name>
</gene>
<evidence type="ECO:0000313" key="2">
    <source>
        <dbReference type="Proteomes" id="UP000237105"/>
    </source>
</evidence>
<name>A0A2P5DDX9_PARAD</name>
<dbReference type="EMBL" id="JXTB01000044">
    <property type="protein sequence ID" value="PON71479.1"/>
    <property type="molecule type" value="Genomic_DNA"/>
</dbReference>
<dbReference type="OrthoDB" id="1305024at2759"/>
<accession>A0A2P5DDX9</accession>
<protein>
    <submittedName>
        <fullName evidence="1">Uncharacterized protein</fullName>
    </submittedName>
</protein>
<reference evidence="2" key="1">
    <citation type="submission" date="2016-06" db="EMBL/GenBank/DDBJ databases">
        <title>Parallel loss of symbiosis genes in relatives of nitrogen-fixing non-legume Parasponia.</title>
        <authorList>
            <person name="Van Velzen R."/>
            <person name="Holmer R."/>
            <person name="Bu F."/>
            <person name="Rutten L."/>
            <person name="Van Zeijl A."/>
            <person name="Liu W."/>
            <person name="Santuari L."/>
            <person name="Cao Q."/>
            <person name="Sharma T."/>
            <person name="Shen D."/>
            <person name="Roswanjaya Y."/>
            <person name="Wardhani T."/>
            <person name="Kalhor M.S."/>
            <person name="Jansen J."/>
            <person name="Van den Hoogen J."/>
            <person name="Gungor B."/>
            <person name="Hartog M."/>
            <person name="Hontelez J."/>
            <person name="Verver J."/>
            <person name="Yang W.-C."/>
            <person name="Schijlen E."/>
            <person name="Repin R."/>
            <person name="Schilthuizen M."/>
            <person name="Schranz E."/>
            <person name="Heidstra R."/>
            <person name="Miyata K."/>
            <person name="Fedorova E."/>
            <person name="Kohlen W."/>
            <person name="Bisseling T."/>
            <person name="Smit S."/>
            <person name="Geurts R."/>
        </authorList>
    </citation>
    <scope>NUCLEOTIDE SEQUENCE [LARGE SCALE GENOMIC DNA]</scope>
    <source>
        <strain evidence="2">cv. WU1-14</strain>
    </source>
</reference>